<dbReference type="Pfam" id="PF00589">
    <property type="entry name" value="Phage_integrase"/>
    <property type="match status" value="1"/>
</dbReference>
<dbReference type="PROSITE" id="PS51900">
    <property type="entry name" value="CB"/>
    <property type="match status" value="1"/>
</dbReference>
<organism evidence="8 9">
    <name type="scientific">Flaviflexus ciconiae</name>
    <dbReference type="NCBI Taxonomy" id="2496867"/>
    <lineage>
        <taxon>Bacteria</taxon>
        <taxon>Bacillati</taxon>
        <taxon>Actinomycetota</taxon>
        <taxon>Actinomycetes</taxon>
        <taxon>Actinomycetales</taxon>
        <taxon>Actinomycetaceae</taxon>
        <taxon>Flaviflexus</taxon>
    </lineage>
</organism>
<dbReference type="InterPro" id="IPR010998">
    <property type="entry name" value="Integrase_recombinase_N"/>
</dbReference>
<evidence type="ECO:0000313" key="9">
    <source>
        <dbReference type="Proteomes" id="UP000280344"/>
    </source>
</evidence>
<dbReference type="GO" id="GO:0006310">
    <property type="term" value="P:DNA recombination"/>
    <property type="evidence" value="ECO:0007669"/>
    <property type="project" value="UniProtKB-KW"/>
</dbReference>
<dbReference type="Gene3D" id="1.10.150.130">
    <property type="match status" value="1"/>
</dbReference>
<dbReference type="PANTHER" id="PTHR30629:SF2">
    <property type="entry name" value="PROPHAGE INTEGRASE INTS-RELATED"/>
    <property type="match status" value="1"/>
</dbReference>
<feature type="domain" description="Tyr recombinase" evidence="6">
    <location>
        <begin position="179"/>
        <end position="369"/>
    </location>
</feature>
<evidence type="ECO:0000259" key="7">
    <source>
        <dbReference type="PROSITE" id="PS51900"/>
    </source>
</evidence>
<evidence type="ECO:0000256" key="2">
    <source>
        <dbReference type="ARBA" id="ARBA00022908"/>
    </source>
</evidence>
<proteinExistence type="inferred from homology"/>
<evidence type="ECO:0000313" key="8">
    <source>
        <dbReference type="EMBL" id="AZQ77689.1"/>
    </source>
</evidence>
<protein>
    <submittedName>
        <fullName evidence="8">Site-specific integrase</fullName>
    </submittedName>
</protein>
<dbReference type="InterPro" id="IPR002104">
    <property type="entry name" value="Integrase_catalytic"/>
</dbReference>
<evidence type="ECO:0000259" key="6">
    <source>
        <dbReference type="PROSITE" id="PS51898"/>
    </source>
</evidence>
<sequence length="374" mass="41445">MARAHFGSLIKRENGTYMGRYRRHGRTYYTPTQRTKQAVRADLVKIEAAILAGEWEPPRKTRSGTAAIDTDQSWTVRAWYEAWYSRQEKAKRSPNSLRAYRSIFKVHILPDFGHLALTDVTPQVCTEKFQHVLETRSEETAKNVIRSFSACMGAAVEEGLIAENPVKVKGAMSKTPPKRNFHMITPTQLIELIDAFPEDTRAAGALGSWVSLRYGEIAALERADIDLETGVVHVTKSVKRAPNGGLSIGPPKSDAGYRSPSIPPQALPIIQYHLESFTAPALDALLFHRPRGPNGYLSDRVLRRDLNKAAMKVGLPPMRFHDLRHIGLTLFGRAGATTADLMARAGHADPATVAIYQHATATRDRELSSRMGGV</sequence>
<keyword evidence="9" id="KW-1185">Reference proteome</keyword>
<keyword evidence="2" id="KW-0229">DNA integration</keyword>
<evidence type="ECO:0000256" key="3">
    <source>
        <dbReference type="ARBA" id="ARBA00023125"/>
    </source>
</evidence>
<dbReference type="PROSITE" id="PS51898">
    <property type="entry name" value="TYR_RECOMBINASE"/>
    <property type="match status" value="1"/>
</dbReference>
<dbReference type="OrthoDB" id="148546at2"/>
<dbReference type="InterPro" id="IPR004107">
    <property type="entry name" value="Integrase_SAM-like_N"/>
</dbReference>
<dbReference type="Proteomes" id="UP000280344">
    <property type="component" value="Chromosome"/>
</dbReference>
<reference evidence="8 9" key="1">
    <citation type="submission" date="2018-12" db="EMBL/GenBank/DDBJ databases">
        <title>Complete genome sequence of Flaviflexus sp. H23T48.</title>
        <authorList>
            <person name="Bae J.-W."/>
            <person name="Lee J.-Y."/>
        </authorList>
    </citation>
    <scope>NUCLEOTIDE SEQUENCE [LARGE SCALE GENOMIC DNA]</scope>
    <source>
        <strain evidence="8 9">H23T48</strain>
    </source>
</reference>
<keyword evidence="3 5" id="KW-0238">DNA-binding</keyword>
<evidence type="ECO:0000256" key="1">
    <source>
        <dbReference type="ARBA" id="ARBA00008857"/>
    </source>
</evidence>
<dbReference type="EMBL" id="CP034593">
    <property type="protein sequence ID" value="AZQ77689.1"/>
    <property type="molecule type" value="Genomic_DNA"/>
</dbReference>
<dbReference type="GO" id="GO:0003677">
    <property type="term" value="F:DNA binding"/>
    <property type="evidence" value="ECO:0007669"/>
    <property type="project" value="UniProtKB-UniRule"/>
</dbReference>
<keyword evidence="4" id="KW-0233">DNA recombination</keyword>
<dbReference type="CDD" id="cd01189">
    <property type="entry name" value="INT_ICEBs1_C_like"/>
    <property type="match status" value="1"/>
</dbReference>
<comment type="similarity">
    <text evidence="1">Belongs to the 'phage' integrase family.</text>
</comment>
<dbReference type="InterPro" id="IPR011010">
    <property type="entry name" value="DNA_brk_join_enz"/>
</dbReference>
<dbReference type="PANTHER" id="PTHR30629">
    <property type="entry name" value="PROPHAGE INTEGRASE"/>
    <property type="match status" value="1"/>
</dbReference>
<accession>A0A3Q9G4V7</accession>
<dbReference type="InterPro" id="IPR044068">
    <property type="entry name" value="CB"/>
</dbReference>
<dbReference type="Pfam" id="PF14659">
    <property type="entry name" value="Phage_int_SAM_3"/>
    <property type="match status" value="1"/>
</dbReference>
<gene>
    <name evidence="8" type="ORF">EJ997_10375</name>
</gene>
<dbReference type="GO" id="GO:0015074">
    <property type="term" value="P:DNA integration"/>
    <property type="evidence" value="ECO:0007669"/>
    <property type="project" value="UniProtKB-KW"/>
</dbReference>
<dbReference type="RefSeq" id="WP_126704492.1">
    <property type="nucleotide sequence ID" value="NZ_CP034593.1"/>
</dbReference>
<dbReference type="AlphaFoldDB" id="A0A3Q9G4V7"/>
<evidence type="ECO:0000256" key="4">
    <source>
        <dbReference type="ARBA" id="ARBA00023172"/>
    </source>
</evidence>
<name>A0A3Q9G4V7_9ACTO</name>
<dbReference type="KEGG" id="flh:EJ997_10375"/>
<dbReference type="SUPFAM" id="SSF56349">
    <property type="entry name" value="DNA breaking-rejoining enzymes"/>
    <property type="match status" value="1"/>
</dbReference>
<dbReference type="InterPro" id="IPR013762">
    <property type="entry name" value="Integrase-like_cat_sf"/>
</dbReference>
<evidence type="ECO:0000256" key="5">
    <source>
        <dbReference type="PROSITE-ProRule" id="PRU01248"/>
    </source>
</evidence>
<feature type="domain" description="Core-binding (CB)" evidence="7">
    <location>
        <begin position="74"/>
        <end position="156"/>
    </location>
</feature>
<dbReference type="InterPro" id="IPR050808">
    <property type="entry name" value="Phage_Integrase"/>
</dbReference>
<dbReference type="Gene3D" id="1.10.443.10">
    <property type="entry name" value="Intergrase catalytic core"/>
    <property type="match status" value="1"/>
</dbReference>